<feature type="region of interest" description="Disordered" evidence="1">
    <location>
        <begin position="1"/>
        <end position="34"/>
    </location>
</feature>
<sequence>MPLMQATPPMLPHPPTPAKSTSPAESTTEVPLMPPISKFLNPTCTIRVTYEDHFGKFIVPPGWTARPGRPSSEYEWDGINSVGQRISRGYGLAPGRPILEDDDASTMISKPAINSTFGMCFIMIYMNYLLGTSMKSLVFCLRQEV</sequence>
<dbReference type="EMBL" id="JAPQKP010000005">
    <property type="protein sequence ID" value="KAJ5188106.1"/>
    <property type="molecule type" value="Genomic_DNA"/>
</dbReference>
<gene>
    <name evidence="2" type="ORF">N7472_007120</name>
</gene>
<protein>
    <submittedName>
        <fullName evidence="2">Uncharacterized protein</fullName>
    </submittedName>
</protein>
<feature type="compositionally biased region" description="Polar residues" evidence="1">
    <location>
        <begin position="18"/>
        <end position="29"/>
    </location>
</feature>
<evidence type="ECO:0000256" key="1">
    <source>
        <dbReference type="SAM" id="MobiDB-lite"/>
    </source>
</evidence>
<dbReference type="AlphaFoldDB" id="A0A9W9J2L4"/>
<dbReference type="Proteomes" id="UP001150879">
    <property type="component" value="Unassembled WGS sequence"/>
</dbReference>
<keyword evidence="3" id="KW-1185">Reference proteome</keyword>
<evidence type="ECO:0000313" key="3">
    <source>
        <dbReference type="Proteomes" id="UP001150879"/>
    </source>
</evidence>
<reference evidence="2" key="2">
    <citation type="journal article" date="2023" name="IMA Fungus">
        <title>Comparative genomic study of the Penicillium genus elucidates a diverse pangenome and 15 lateral gene transfer events.</title>
        <authorList>
            <person name="Petersen C."/>
            <person name="Sorensen T."/>
            <person name="Nielsen M.R."/>
            <person name="Sondergaard T.E."/>
            <person name="Sorensen J.L."/>
            <person name="Fitzpatrick D.A."/>
            <person name="Frisvad J.C."/>
            <person name="Nielsen K.L."/>
        </authorList>
    </citation>
    <scope>NUCLEOTIDE SEQUENCE</scope>
    <source>
        <strain evidence="2">IBT 16849</strain>
    </source>
</reference>
<dbReference type="OrthoDB" id="5350472at2759"/>
<accession>A0A9W9J2L4</accession>
<evidence type="ECO:0000313" key="2">
    <source>
        <dbReference type="EMBL" id="KAJ5188106.1"/>
    </source>
</evidence>
<proteinExistence type="predicted"/>
<organism evidence="2 3">
    <name type="scientific">Penicillium cf. griseofulvum</name>
    <dbReference type="NCBI Taxonomy" id="2972120"/>
    <lineage>
        <taxon>Eukaryota</taxon>
        <taxon>Fungi</taxon>
        <taxon>Dikarya</taxon>
        <taxon>Ascomycota</taxon>
        <taxon>Pezizomycotina</taxon>
        <taxon>Eurotiomycetes</taxon>
        <taxon>Eurotiomycetidae</taxon>
        <taxon>Eurotiales</taxon>
        <taxon>Aspergillaceae</taxon>
        <taxon>Penicillium</taxon>
    </lineage>
</organism>
<name>A0A9W9J2L4_9EURO</name>
<comment type="caution">
    <text evidence="2">The sequence shown here is derived from an EMBL/GenBank/DDBJ whole genome shotgun (WGS) entry which is preliminary data.</text>
</comment>
<reference evidence="2" key="1">
    <citation type="submission" date="2022-11" db="EMBL/GenBank/DDBJ databases">
        <authorList>
            <person name="Petersen C."/>
        </authorList>
    </citation>
    <scope>NUCLEOTIDE SEQUENCE</scope>
    <source>
        <strain evidence="2">IBT 16849</strain>
    </source>
</reference>